<gene>
    <name evidence="1" type="ORF">SDC9_184045</name>
</gene>
<dbReference type="EMBL" id="VSSQ01090717">
    <property type="protein sequence ID" value="MPN36536.1"/>
    <property type="molecule type" value="Genomic_DNA"/>
</dbReference>
<organism evidence="1">
    <name type="scientific">bioreactor metagenome</name>
    <dbReference type="NCBI Taxonomy" id="1076179"/>
    <lineage>
        <taxon>unclassified sequences</taxon>
        <taxon>metagenomes</taxon>
        <taxon>ecological metagenomes</taxon>
    </lineage>
</organism>
<protein>
    <submittedName>
        <fullName evidence="1">Uncharacterized protein</fullName>
    </submittedName>
</protein>
<sequence length="68" mass="7368">MVGGFHNIIHVHCPTIRADSVGFENIARLVVGQPTTLDVVGVVGQLDLHLVVDTAGGLCSFFHFQHFQ</sequence>
<dbReference type="AlphaFoldDB" id="A0A645HDD0"/>
<comment type="caution">
    <text evidence="1">The sequence shown here is derived from an EMBL/GenBank/DDBJ whole genome shotgun (WGS) entry which is preliminary data.</text>
</comment>
<accession>A0A645HDD0</accession>
<reference evidence="1" key="1">
    <citation type="submission" date="2019-08" db="EMBL/GenBank/DDBJ databases">
        <authorList>
            <person name="Kucharzyk K."/>
            <person name="Murdoch R.W."/>
            <person name="Higgins S."/>
            <person name="Loffler F."/>
        </authorList>
    </citation>
    <scope>NUCLEOTIDE SEQUENCE</scope>
</reference>
<name>A0A645HDD0_9ZZZZ</name>
<proteinExistence type="predicted"/>
<evidence type="ECO:0000313" key="1">
    <source>
        <dbReference type="EMBL" id="MPN36536.1"/>
    </source>
</evidence>